<feature type="compositionally biased region" description="Basic and acidic residues" evidence="1">
    <location>
        <begin position="45"/>
        <end position="64"/>
    </location>
</feature>
<reference evidence="2 3" key="1">
    <citation type="submission" date="2023-01" db="EMBL/GenBank/DDBJ databases">
        <title>Analysis of 21 Apiospora genomes using comparative genomics revels a genus with tremendous synthesis potential of carbohydrate active enzymes and secondary metabolites.</title>
        <authorList>
            <person name="Sorensen T."/>
        </authorList>
    </citation>
    <scope>NUCLEOTIDE SEQUENCE [LARGE SCALE GENOMIC DNA]</scope>
    <source>
        <strain evidence="2 3">CBS 83171</strain>
    </source>
</reference>
<evidence type="ECO:0000313" key="2">
    <source>
        <dbReference type="EMBL" id="KAK8047982.1"/>
    </source>
</evidence>
<evidence type="ECO:0000313" key="3">
    <source>
        <dbReference type="Proteomes" id="UP001446871"/>
    </source>
</evidence>
<protein>
    <submittedName>
        <fullName evidence="2">Uncharacterized protein</fullName>
    </submittedName>
</protein>
<feature type="region of interest" description="Disordered" evidence="1">
    <location>
        <begin position="38"/>
        <end position="112"/>
    </location>
</feature>
<name>A0ABR1TN38_9PEZI</name>
<comment type="caution">
    <text evidence="2">The sequence shown here is derived from an EMBL/GenBank/DDBJ whole genome shotgun (WGS) entry which is preliminary data.</text>
</comment>
<dbReference type="EMBL" id="JAQQWM010000009">
    <property type="protein sequence ID" value="KAK8047982.1"/>
    <property type="molecule type" value="Genomic_DNA"/>
</dbReference>
<dbReference type="Proteomes" id="UP001446871">
    <property type="component" value="Unassembled WGS sequence"/>
</dbReference>
<accession>A0ABR1TN38</accession>
<sequence length="325" mass="36470">MFCALPQRGIFSAAPGNGKSKPLLRSVFSPNISNRCLSTPAFPYRIRDRPTRRSHPDSRPGRPGRDRRRPIHPGPEHAQPNRRRHEERPGAEPGQAVPGYRRGRVPEQDPPVPELLEARIGPVRGLHPEGRPGAPHPVPYQDAYNVIKSQSVQDKFPDDIVDQIRRAHDLIEREHGVLRAANPRILRALDVIFDDVCGGTGAVQIPDRVQETVDVVLRGLAVNPQLQLPGGGDQSPKPACVCMGDVIENQKGTKITYYWNKEAAIGKCRCERILWTKKKKKKDKDEDKEKDMDNDMDKDMDKDGKDEDGKDKGLAFGVWLCFVFV</sequence>
<keyword evidence="3" id="KW-1185">Reference proteome</keyword>
<proteinExistence type="predicted"/>
<evidence type="ECO:0000256" key="1">
    <source>
        <dbReference type="SAM" id="MobiDB-lite"/>
    </source>
</evidence>
<organism evidence="2 3">
    <name type="scientific">Apiospora saccharicola</name>
    <dbReference type="NCBI Taxonomy" id="335842"/>
    <lineage>
        <taxon>Eukaryota</taxon>
        <taxon>Fungi</taxon>
        <taxon>Dikarya</taxon>
        <taxon>Ascomycota</taxon>
        <taxon>Pezizomycotina</taxon>
        <taxon>Sordariomycetes</taxon>
        <taxon>Xylariomycetidae</taxon>
        <taxon>Amphisphaeriales</taxon>
        <taxon>Apiosporaceae</taxon>
        <taxon>Apiospora</taxon>
    </lineage>
</organism>
<feature type="region of interest" description="Disordered" evidence="1">
    <location>
        <begin position="279"/>
        <end position="312"/>
    </location>
</feature>
<gene>
    <name evidence="2" type="ORF">PG996_016046</name>
</gene>
<feature type="compositionally biased region" description="Basic and acidic residues" evidence="1">
    <location>
        <begin position="283"/>
        <end position="312"/>
    </location>
</feature>